<dbReference type="Gene3D" id="1.10.10.60">
    <property type="entry name" value="Homeodomain-like"/>
    <property type="match status" value="1"/>
</dbReference>
<accession>A0ABY2NYY3</accession>
<keyword evidence="4" id="KW-0812">Transmembrane</keyword>
<sequence>MIGTILLSAGFIQSVFLGLYFYREANTGRKFSRDLGYFFFFLSLIMICNLIYFSGNLFEFPHLIKLGYLFGFCTSPFFSFAVTRYFGIPKENRIWFGLFLLVPVSFFLIHIPFFLLSGENKILSLRNNPQNQILSESNLFQMMTLFFSLIVFLRTYNRFRLVFGEFSDDFLREEKLFSRYILILVFWLLLCILFCVFFPGQISETISNIGFSVWVLGFAWHRIYLDQKGKDNHQILRSNQNKYQKSYLSDQKLNELGKHLEDLLNEKELILEGDLTLPKISEILGLSSHITSQVCNRYFGQSLIEIIRQKRIEYAKKVLVESDTPILRVGFDVGFNSKNAFIRAFKDLTNLTPSEFRKKFKP</sequence>
<dbReference type="PANTHER" id="PTHR43280:SF29">
    <property type="entry name" value="ARAC-FAMILY TRANSCRIPTIONAL REGULATOR"/>
    <property type="match status" value="1"/>
</dbReference>
<evidence type="ECO:0000256" key="4">
    <source>
        <dbReference type="SAM" id="Phobius"/>
    </source>
</evidence>
<dbReference type="RefSeq" id="WP_135694799.1">
    <property type="nucleotide sequence ID" value="NZ_RQHK01000015.1"/>
</dbReference>
<keyword evidence="4" id="KW-1133">Transmembrane helix</keyword>
<keyword evidence="2" id="KW-0238">DNA-binding</keyword>
<feature type="transmembrane region" description="Helical" evidence="4">
    <location>
        <begin position="177"/>
        <end position="199"/>
    </location>
</feature>
<keyword evidence="3" id="KW-0804">Transcription</keyword>
<reference evidence="7" key="1">
    <citation type="journal article" date="2019" name="PLoS Negl. Trop. Dis.">
        <title>Revisiting the worldwide diversity of Leptospira species in the environment.</title>
        <authorList>
            <person name="Vincent A.T."/>
            <person name="Schiettekatte O."/>
            <person name="Bourhy P."/>
            <person name="Veyrier F.J."/>
            <person name="Picardeau M."/>
        </authorList>
    </citation>
    <scope>NUCLEOTIDE SEQUENCE [LARGE SCALE GENOMIC DNA]</scope>
    <source>
        <strain evidence="7">201601298</strain>
    </source>
</reference>
<feature type="domain" description="HTH araC/xylS-type" evidence="5">
    <location>
        <begin position="254"/>
        <end position="359"/>
    </location>
</feature>
<keyword evidence="4" id="KW-0472">Membrane</keyword>
<comment type="caution">
    <text evidence="6">The sequence shown here is derived from an EMBL/GenBank/DDBJ whole genome shotgun (WGS) entry which is preliminary data.</text>
</comment>
<proteinExistence type="predicted"/>
<feature type="transmembrane region" description="Helical" evidence="4">
    <location>
        <begin position="35"/>
        <end position="54"/>
    </location>
</feature>
<feature type="transmembrane region" description="Helical" evidence="4">
    <location>
        <begin position="94"/>
        <end position="118"/>
    </location>
</feature>
<organism evidence="6 7">
    <name type="scientific">Leptospira mtsangambouensis</name>
    <dbReference type="NCBI Taxonomy" id="2484912"/>
    <lineage>
        <taxon>Bacteria</taxon>
        <taxon>Pseudomonadati</taxon>
        <taxon>Spirochaetota</taxon>
        <taxon>Spirochaetia</taxon>
        <taxon>Leptospirales</taxon>
        <taxon>Leptospiraceae</taxon>
        <taxon>Leptospira</taxon>
    </lineage>
</organism>
<feature type="transmembrane region" description="Helical" evidence="4">
    <location>
        <begin position="205"/>
        <end position="225"/>
    </location>
</feature>
<keyword evidence="7" id="KW-1185">Reference proteome</keyword>
<name>A0ABY2NYY3_9LEPT</name>
<evidence type="ECO:0000256" key="1">
    <source>
        <dbReference type="ARBA" id="ARBA00023015"/>
    </source>
</evidence>
<dbReference type="SUPFAM" id="SSF46689">
    <property type="entry name" value="Homeodomain-like"/>
    <property type="match status" value="1"/>
</dbReference>
<evidence type="ECO:0000313" key="6">
    <source>
        <dbReference type="EMBL" id="TGM74002.1"/>
    </source>
</evidence>
<gene>
    <name evidence="6" type="ORF">EHR01_10815</name>
</gene>
<dbReference type="InterPro" id="IPR018062">
    <property type="entry name" value="HTH_AraC-typ_CS"/>
</dbReference>
<dbReference type="InterPro" id="IPR009057">
    <property type="entry name" value="Homeodomain-like_sf"/>
</dbReference>
<feature type="transmembrane region" description="Helical" evidence="4">
    <location>
        <begin position="138"/>
        <end position="156"/>
    </location>
</feature>
<feature type="transmembrane region" description="Helical" evidence="4">
    <location>
        <begin position="66"/>
        <end position="87"/>
    </location>
</feature>
<evidence type="ECO:0000256" key="2">
    <source>
        <dbReference type="ARBA" id="ARBA00023125"/>
    </source>
</evidence>
<feature type="transmembrane region" description="Helical" evidence="4">
    <location>
        <begin position="6"/>
        <end position="23"/>
    </location>
</feature>
<evidence type="ECO:0000256" key="3">
    <source>
        <dbReference type="ARBA" id="ARBA00023163"/>
    </source>
</evidence>
<evidence type="ECO:0000259" key="5">
    <source>
        <dbReference type="PROSITE" id="PS01124"/>
    </source>
</evidence>
<dbReference type="Proteomes" id="UP000297940">
    <property type="component" value="Unassembled WGS sequence"/>
</dbReference>
<keyword evidence="1" id="KW-0805">Transcription regulation</keyword>
<dbReference type="EMBL" id="RQHK01000015">
    <property type="protein sequence ID" value="TGM74002.1"/>
    <property type="molecule type" value="Genomic_DNA"/>
</dbReference>
<evidence type="ECO:0000313" key="7">
    <source>
        <dbReference type="Proteomes" id="UP000297940"/>
    </source>
</evidence>
<dbReference type="PROSITE" id="PS00041">
    <property type="entry name" value="HTH_ARAC_FAMILY_1"/>
    <property type="match status" value="1"/>
</dbReference>
<dbReference type="InterPro" id="IPR018060">
    <property type="entry name" value="HTH_AraC"/>
</dbReference>
<protein>
    <submittedName>
        <fullName evidence="6">AraC family transcriptional regulator</fullName>
    </submittedName>
</protein>
<dbReference type="Pfam" id="PF12833">
    <property type="entry name" value="HTH_18"/>
    <property type="match status" value="1"/>
</dbReference>
<dbReference type="SMART" id="SM00342">
    <property type="entry name" value="HTH_ARAC"/>
    <property type="match status" value="1"/>
</dbReference>
<dbReference type="PROSITE" id="PS01124">
    <property type="entry name" value="HTH_ARAC_FAMILY_2"/>
    <property type="match status" value="1"/>
</dbReference>
<dbReference type="PANTHER" id="PTHR43280">
    <property type="entry name" value="ARAC-FAMILY TRANSCRIPTIONAL REGULATOR"/>
    <property type="match status" value="1"/>
</dbReference>